<dbReference type="InterPro" id="IPR009061">
    <property type="entry name" value="DNA-bd_dom_put_sf"/>
</dbReference>
<reference evidence="5" key="1">
    <citation type="submission" date="2023-07" db="EMBL/GenBank/DDBJ databases">
        <title>Sorghum-associated microbial communities from plants grown in Nebraska, USA.</title>
        <authorList>
            <person name="Schachtman D."/>
        </authorList>
    </citation>
    <scope>NUCLEOTIDE SEQUENCE</scope>
    <source>
        <strain evidence="5">BE261</strain>
    </source>
</reference>
<gene>
    <name evidence="5" type="ORF">J2X12_004308</name>
</gene>
<dbReference type="PROSITE" id="PS00552">
    <property type="entry name" value="HTH_MERR_1"/>
    <property type="match status" value="1"/>
</dbReference>
<dbReference type="InterPro" id="IPR047057">
    <property type="entry name" value="MerR_fam"/>
</dbReference>
<dbReference type="AlphaFoldDB" id="A0AAW8NH71"/>
<evidence type="ECO:0000313" key="5">
    <source>
        <dbReference type="EMBL" id="MDR7166254.1"/>
    </source>
</evidence>
<proteinExistence type="predicted"/>
<dbReference type="EMBL" id="JAVDWN010000036">
    <property type="protein sequence ID" value="MDR7166254.1"/>
    <property type="molecule type" value="Genomic_DNA"/>
</dbReference>
<dbReference type="RefSeq" id="WP_310258678.1">
    <property type="nucleotide sequence ID" value="NZ_JAVDWN010000036.1"/>
</dbReference>
<dbReference type="CDD" id="cd04770">
    <property type="entry name" value="HTH_HMRTR"/>
    <property type="match status" value="1"/>
</dbReference>
<dbReference type="GO" id="GO:0003677">
    <property type="term" value="F:DNA binding"/>
    <property type="evidence" value="ECO:0007669"/>
    <property type="project" value="UniProtKB-KW"/>
</dbReference>
<name>A0AAW8NH71_PSEOX</name>
<dbReference type="SMART" id="SM00422">
    <property type="entry name" value="HTH_MERR"/>
    <property type="match status" value="1"/>
</dbReference>
<evidence type="ECO:0000313" key="6">
    <source>
        <dbReference type="Proteomes" id="UP001262032"/>
    </source>
</evidence>
<dbReference type="SUPFAM" id="SSF46955">
    <property type="entry name" value="Putative DNA-binding domain"/>
    <property type="match status" value="1"/>
</dbReference>
<keyword evidence="3" id="KW-0804">Transcription</keyword>
<keyword evidence="2 5" id="KW-0238">DNA-binding</keyword>
<dbReference type="PROSITE" id="PS50937">
    <property type="entry name" value="HTH_MERR_2"/>
    <property type="match status" value="1"/>
</dbReference>
<dbReference type="InterPro" id="IPR000551">
    <property type="entry name" value="MerR-type_HTH_dom"/>
</dbReference>
<dbReference type="PANTHER" id="PTHR30204:SF94">
    <property type="entry name" value="HEAVY METAL-DEPENDENT TRANSCRIPTIONAL REGULATOR HI_0293-RELATED"/>
    <property type="match status" value="1"/>
</dbReference>
<evidence type="ECO:0000256" key="1">
    <source>
        <dbReference type="ARBA" id="ARBA00023015"/>
    </source>
</evidence>
<evidence type="ECO:0000259" key="4">
    <source>
        <dbReference type="PROSITE" id="PS50937"/>
    </source>
</evidence>
<sequence length="129" mass="14072">MRIGEAASAAGLTSKTIRFYEGRGLLPPAERSANGYREYGPDTISRLEFIRRCQSAGLTLAQIQGILHIRDSGTTPCTRVRDILGQQLIDLDKTIAELTALRATVAEHFTTIDAADPSDCDAEQICSYI</sequence>
<dbReference type="PANTHER" id="PTHR30204">
    <property type="entry name" value="REDOX-CYCLING DRUG-SENSING TRANSCRIPTIONAL ACTIVATOR SOXR"/>
    <property type="match status" value="1"/>
</dbReference>
<accession>A0AAW8NH71</accession>
<dbReference type="Pfam" id="PF13411">
    <property type="entry name" value="MerR_1"/>
    <property type="match status" value="1"/>
</dbReference>
<dbReference type="Proteomes" id="UP001262032">
    <property type="component" value="Unassembled WGS sequence"/>
</dbReference>
<comment type="caution">
    <text evidence="5">The sequence shown here is derived from an EMBL/GenBank/DDBJ whole genome shotgun (WGS) entry which is preliminary data.</text>
</comment>
<dbReference type="GO" id="GO:0003700">
    <property type="term" value="F:DNA-binding transcription factor activity"/>
    <property type="evidence" value="ECO:0007669"/>
    <property type="project" value="InterPro"/>
</dbReference>
<dbReference type="Gene3D" id="1.10.1660.10">
    <property type="match status" value="1"/>
</dbReference>
<protein>
    <submittedName>
        <fullName evidence="5">DNA-binding transcriptional MerR regulator</fullName>
    </submittedName>
</protein>
<organism evidence="5 6">
    <name type="scientific">Pseudarthrobacter oxydans</name>
    <name type="common">Arthrobacter oxydans</name>
    <dbReference type="NCBI Taxonomy" id="1671"/>
    <lineage>
        <taxon>Bacteria</taxon>
        <taxon>Bacillati</taxon>
        <taxon>Actinomycetota</taxon>
        <taxon>Actinomycetes</taxon>
        <taxon>Micrococcales</taxon>
        <taxon>Micrococcaceae</taxon>
        <taxon>Pseudarthrobacter</taxon>
    </lineage>
</organism>
<keyword evidence="1" id="KW-0805">Transcription regulation</keyword>
<feature type="domain" description="HTH merR-type" evidence="4">
    <location>
        <begin position="1"/>
        <end position="69"/>
    </location>
</feature>
<dbReference type="PRINTS" id="PR00040">
    <property type="entry name" value="HTHMERR"/>
</dbReference>
<evidence type="ECO:0000256" key="3">
    <source>
        <dbReference type="ARBA" id="ARBA00023163"/>
    </source>
</evidence>
<evidence type="ECO:0000256" key="2">
    <source>
        <dbReference type="ARBA" id="ARBA00023125"/>
    </source>
</evidence>